<dbReference type="GO" id="GO:0004523">
    <property type="term" value="F:RNA-DNA hybrid ribonuclease activity"/>
    <property type="evidence" value="ECO:0007669"/>
    <property type="project" value="InterPro"/>
</dbReference>
<dbReference type="PROSITE" id="PS50878">
    <property type="entry name" value="RT_POL"/>
    <property type="match status" value="1"/>
</dbReference>
<protein>
    <recommendedName>
        <fullName evidence="6">CCHC-type domain-containing protein</fullName>
    </recommendedName>
</protein>
<dbReference type="InterPro" id="IPR025558">
    <property type="entry name" value="DUF4283"/>
</dbReference>
<dbReference type="CDD" id="cd01650">
    <property type="entry name" value="RT_nLTR_like"/>
    <property type="match status" value="1"/>
</dbReference>
<dbReference type="InterPro" id="IPR025836">
    <property type="entry name" value="Zn_knuckle_CX2CX4HX4C"/>
</dbReference>
<keyword evidence="1" id="KW-0862">Zinc</keyword>
<feature type="domain" description="CCHC-type" evidence="3">
    <location>
        <begin position="208"/>
        <end position="221"/>
    </location>
</feature>
<feature type="region of interest" description="Disordered" evidence="2">
    <location>
        <begin position="252"/>
        <end position="321"/>
    </location>
</feature>
<dbReference type="PANTHER" id="PTHR33116:SF86">
    <property type="entry name" value="REVERSE TRANSCRIPTASE DOMAIN-CONTAINING PROTEIN"/>
    <property type="match status" value="1"/>
</dbReference>
<sequence>MAEELAEKCSKMRLSEPERSNLKLRTGKIQQSKTEAKFSLLFRLLTFRPFNGEAFKATVRNLWASKGGITVRDIEDNLFLAVFNRRDDMERIIVQSPWTFDKKLIQMIRLEANMQPSEVKFTHAMFWIRIYNLPILSMVKEVGEDIGNNIGRLVEVDVPENGIGWGRFLRIRVEIDVTKPLLRGKILESEEGKPFWVDFRYEHLPIFCYRCGRIGHSGNECVEGRRSGGDQMVATDRFGSWLRAVPARGGKSSRRYRETVQSDDDVEGSPSQGGDGEDDGELQAGEAIGVTPGNGMGVTEEESSVPRITEPLTQRDSGEVMENTGILGVGVDEVLESNMDNNELFEMSAQKEENGHDTKAAQIPELVLTEEEKVEFCLEQVNRQSSVKCTQGSIDKDGVGQQITTELQDASCGEDKTDAILIMGQTITNISHQSATPLNDKGKKVMGPCPKVDVGPKLGGKWKKRARTMDHQSLPLQSPCTDLDSRKRRLEDSMHGHLETDDNLKKKSKTVAELHGLVKLEGPNLVFLMETRLPVRKLEFLRVKLGMCGCFGVDRRSDKPWLVLGDFNEIIALEEKCGREDRSFRQMARFREALSDCSLTDLGFAGPEFTWSNNREDEELVRVRLDRGVASQEWRRLFPEALVRHVSVVHSDHMGLLLELVPCMPQVRKKKHRLFRFDHTWVHEEDCEGVIAEAWSSSYSGTPMFCLAQRIKHCRMKLLQWSQSQVRPTPRNIESKKRHLQELESQSPENYNAKEVNLVRKELCALMRKEEIFWKQRSRVAWLHGGDSNTRYFHECASQRKKTNTLHGLRDTNEVWQTDPDAIESIVVEYFHNLFSSSNPTAINEVTQLVDARVTPEMNSSLLSPFSSEEIKSALFQMSPSKAPGPDGMTALFFQKYWNVVGVHVTEAVLDCLNSGRLLGSINFTNIVLIPKVKAPVNMAHFRPISLCNVIYKIISKVLVNRMKNLLSDVISYSQSAFVPGRMITDNILVSFEMLHYLKNKRGGKVGQMAAKLDMSKAYDRVEWDYLRAILLKLGFHERWVSLIMMCVSSVSYSVLVNGEQKGFIKPGRGLRQGDPLSPYLFLICAEGLSALLRKAEVDRLIHGISICRGSPRVSHLFFADDSIIFCNATTSDCQALLYLLTIYEDASGQKVNSSKTALFFSHNTTQDSRDIILQLFGTTATTQFEKYLGLPPVIGRAKKRAFNDLKDRVGRRLQGWKEKLLSQAGREILIKAVIQAIPTYAMSCFKLPLGLCSEISSMTMKYWWGQRGMERKVHWLSKQQLYHAKDRGGMGFRELSLFNSAMLARQGWRLIQFPNSLLCRVLKAKYFPNQSFLEASVKGNPSLTWRSICGAKQVLVDGLIWRVGTGENIRIWKDSWLMGSPCPKILSAPRVLEANATVAELINHEQGCWNSLLIDQIFLPSDAEIIKQIPLSSRRPQDKLIWAGNRKGVFSVKNAYRLLLQKANVITESSSAGSLTKFWNGVWSAKVQPKIRNFIWRACRNILPTQTKLFDKKISSSFSCRWCEDEPETGDHILWRCDFAQRVWSACSVPIPSGVDVTGSFSDFLACCLRDLGSPEIEIILTVAWMLWVARNELMWEGINSNVDDICTRASGVALEFLEFGGRESIRHELIESSESWRPPQIGSYKLSIACHFRPDSAHVGVGMLLRDHEGIVVVASGFVMQKYDDHLINFGLAVSHALQLAHETGFRHSIVFEVPSRELTGLINMGPPCLAPSGIRLRPHS</sequence>
<dbReference type="Pfam" id="PF13456">
    <property type="entry name" value="RVT_3"/>
    <property type="match status" value="1"/>
</dbReference>
<dbReference type="Gene3D" id="3.60.10.10">
    <property type="entry name" value="Endonuclease/exonuclease/phosphatase"/>
    <property type="match status" value="1"/>
</dbReference>
<evidence type="ECO:0000256" key="2">
    <source>
        <dbReference type="SAM" id="MobiDB-lite"/>
    </source>
</evidence>
<dbReference type="Pfam" id="PF13966">
    <property type="entry name" value="zf-RVT"/>
    <property type="match status" value="1"/>
</dbReference>
<dbReference type="GO" id="GO:0003676">
    <property type="term" value="F:nucleic acid binding"/>
    <property type="evidence" value="ECO:0007669"/>
    <property type="project" value="InterPro"/>
</dbReference>
<dbReference type="PANTHER" id="PTHR33116">
    <property type="entry name" value="REVERSE TRANSCRIPTASE ZINC-BINDING DOMAIN-CONTAINING PROTEIN-RELATED-RELATED"/>
    <property type="match status" value="1"/>
</dbReference>
<keyword evidence="1" id="KW-0863">Zinc-finger</keyword>
<feature type="domain" description="Reverse transcriptase" evidence="4">
    <location>
        <begin position="911"/>
        <end position="1181"/>
    </location>
</feature>
<dbReference type="InterPro" id="IPR036691">
    <property type="entry name" value="Endo/exonu/phosph_ase_sf"/>
</dbReference>
<organism evidence="5">
    <name type="scientific">Fagus sylvatica</name>
    <name type="common">Beechnut</name>
    <dbReference type="NCBI Taxonomy" id="28930"/>
    <lineage>
        <taxon>Eukaryota</taxon>
        <taxon>Viridiplantae</taxon>
        <taxon>Streptophyta</taxon>
        <taxon>Embryophyta</taxon>
        <taxon>Tracheophyta</taxon>
        <taxon>Spermatophyta</taxon>
        <taxon>Magnoliopsida</taxon>
        <taxon>eudicotyledons</taxon>
        <taxon>Gunneridae</taxon>
        <taxon>Pentapetalae</taxon>
        <taxon>rosids</taxon>
        <taxon>fabids</taxon>
        <taxon>Fagales</taxon>
        <taxon>Fagaceae</taxon>
        <taxon>Fagus</taxon>
    </lineage>
</organism>
<proteinExistence type="predicted"/>
<evidence type="ECO:0008006" key="6">
    <source>
        <dbReference type="Google" id="ProtNLM"/>
    </source>
</evidence>
<dbReference type="Pfam" id="PF00078">
    <property type="entry name" value="RVT_1"/>
    <property type="match status" value="1"/>
</dbReference>
<dbReference type="SUPFAM" id="SSF56672">
    <property type="entry name" value="DNA/RNA polymerases"/>
    <property type="match status" value="1"/>
</dbReference>
<dbReference type="InterPro" id="IPR001878">
    <property type="entry name" value="Znf_CCHC"/>
</dbReference>
<evidence type="ECO:0000259" key="3">
    <source>
        <dbReference type="PROSITE" id="PS50158"/>
    </source>
</evidence>
<dbReference type="Pfam" id="PF14111">
    <property type="entry name" value="DUF4283"/>
    <property type="match status" value="1"/>
</dbReference>
<dbReference type="InterPro" id="IPR026960">
    <property type="entry name" value="RVT-Znf"/>
</dbReference>
<name>A0A2N9FN47_FAGSY</name>
<dbReference type="GO" id="GO:0008270">
    <property type="term" value="F:zinc ion binding"/>
    <property type="evidence" value="ECO:0007669"/>
    <property type="project" value="UniProtKB-KW"/>
</dbReference>
<evidence type="ECO:0000259" key="4">
    <source>
        <dbReference type="PROSITE" id="PS50878"/>
    </source>
</evidence>
<evidence type="ECO:0000313" key="5">
    <source>
        <dbReference type="EMBL" id="SPC88682.1"/>
    </source>
</evidence>
<keyword evidence="1" id="KW-0479">Metal-binding</keyword>
<dbReference type="Pfam" id="PF14392">
    <property type="entry name" value="zf-CCHC_4"/>
    <property type="match status" value="1"/>
</dbReference>
<dbReference type="PROSITE" id="PS50158">
    <property type="entry name" value="ZF_CCHC"/>
    <property type="match status" value="1"/>
</dbReference>
<dbReference type="SUPFAM" id="SSF56219">
    <property type="entry name" value="DNase I-like"/>
    <property type="match status" value="1"/>
</dbReference>
<dbReference type="InterPro" id="IPR002156">
    <property type="entry name" value="RNaseH_domain"/>
</dbReference>
<dbReference type="EMBL" id="OIVN01001012">
    <property type="protein sequence ID" value="SPC88682.1"/>
    <property type="molecule type" value="Genomic_DNA"/>
</dbReference>
<evidence type="ECO:0000256" key="1">
    <source>
        <dbReference type="PROSITE-ProRule" id="PRU00047"/>
    </source>
</evidence>
<reference evidence="5" key="1">
    <citation type="submission" date="2018-02" db="EMBL/GenBank/DDBJ databases">
        <authorList>
            <person name="Cohen D.B."/>
            <person name="Kent A.D."/>
        </authorList>
    </citation>
    <scope>NUCLEOTIDE SEQUENCE</scope>
</reference>
<gene>
    <name evidence="5" type="ORF">FSB_LOCUS16564</name>
</gene>
<accession>A0A2N9FN47</accession>
<dbReference type="InterPro" id="IPR043502">
    <property type="entry name" value="DNA/RNA_pol_sf"/>
</dbReference>
<dbReference type="InterPro" id="IPR000477">
    <property type="entry name" value="RT_dom"/>
</dbReference>